<dbReference type="Gene3D" id="3.30.450.20">
    <property type="entry name" value="PAS domain"/>
    <property type="match status" value="2"/>
</dbReference>
<dbReference type="SMART" id="SM00091">
    <property type="entry name" value="PAS"/>
    <property type="match status" value="2"/>
</dbReference>
<dbReference type="InterPro" id="IPR013656">
    <property type="entry name" value="PAS_4"/>
</dbReference>
<protein>
    <recommendedName>
        <fullName evidence="3">Blue-light-activated histidine kinase</fullName>
        <ecNumber evidence="2">2.7.13.3</ecNumber>
    </recommendedName>
</protein>
<dbReference type="PANTHER" id="PTHR41523:SF7">
    <property type="entry name" value="HISTIDINE KINASE"/>
    <property type="match status" value="1"/>
</dbReference>
<keyword evidence="8" id="KW-0067">ATP-binding</keyword>
<dbReference type="CDD" id="cd00130">
    <property type="entry name" value="PAS"/>
    <property type="match status" value="1"/>
</dbReference>
<evidence type="ECO:0000256" key="3">
    <source>
        <dbReference type="ARBA" id="ARBA00021740"/>
    </source>
</evidence>
<evidence type="ECO:0000256" key="2">
    <source>
        <dbReference type="ARBA" id="ARBA00012438"/>
    </source>
</evidence>
<dbReference type="InterPro" id="IPR011102">
    <property type="entry name" value="Sig_transdc_His_kinase_HWE"/>
</dbReference>
<dbReference type="Pfam" id="PF07536">
    <property type="entry name" value="HWE_HK"/>
    <property type="match status" value="1"/>
</dbReference>
<comment type="catalytic activity">
    <reaction evidence="1">
        <text>ATP + protein L-histidine = ADP + protein N-phospho-L-histidine.</text>
        <dbReference type="EC" id="2.7.13.3"/>
    </reaction>
</comment>
<dbReference type="PANTHER" id="PTHR41523">
    <property type="entry name" value="TWO-COMPONENT SYSTEM SENSOR PROTEIN"/>
    <property type="match status" value="1"/>
</dbReference>
<evidence type="ECO:0000259" key="9">
    <source>
        <dbReference type="PROSITE" id="PS50112"/>
    </source>
</evidence>
<evidence type="ECO:0000256" key="4">
    <source>
        <dbReference type="ARBA" id="ARBA00022553"/>
    </source>
</evidence>
<dbReference type="InterPro" id="IPR036890">
    <property type="entry name" value="HATPase_C_sf"/>
</dbReference>
<comment type="caution">
    <text evidence="10">The sequence shown here is derived from an EMBL/GenBank/DDBJ whole genome shotgun (WGS) entry which is preliminary data.</text>
</comment>
<accession>A0A7X3K3A5</accession>
<proteinExistence type="predicted"/>
<dbReference type="GO" id="GO:0004673">
    <property type="term" value="F:protein histidine kinase activity"/>
    <property type="evidence" value="ECO:0007669"/>
    <property type="project" value="UniProtKB-EC"/>
</dbReference>
<organism evidence="10 11">
    <name type="scientific">Devosia marina</name>
    <dbReference type="NCBI Taxonomy" id="2683198"/>
    <lineage>
        <taxon>Bacteria</taxon>
        <taxon>Pseudomonadati</taxon>
        <taxon>Pseudomonadota</taxon>
        <taxon>Alphaproteobacteria</taxon>
        <taxon>Hyphomicrobiales</taxon>
        <taxon>Devosiaceae</taxon>
        <taxon>Devosia</taxon>
    </lineage>
</organism>
<evidence type="ECO:0000313" key="10">
    <source>
        <dbReference type="EMBL" id="MVS98750.1"/>
    </source>
</evidence>
<name>A0A7X3K3A5_9HYPH</name>
<dbReference type="InterPro" id="IPR000014">
    <property type="entry name" value="PAS"/>
</dbReference>
<dbReference type="PROSITE" id="PS50112">
    <property type="entry name" value="PAS"/>
    <property type="match status" value="1"/>
</dbReference>
<sequence>MPLRSTRLIGMTIPARILGDFRSMAELDFARIFEALPSPFMILDQNLRYVAANPAYEAVVGTPFSRLKDQKLFDLFPNEDEAGVRLRQSLERVLATGEPDTLAYINYPITEADGTVTNRYWTAVHVPLTGPDGTVQHVMQNTVDVTELVRMREAATLPYGSISAATRLIERTRETEASSAEFRRLFQQAPAFFAVLSGPSHVFTFTSDSYSKLIGGRDVIGQTVAQALPEVVEQGFIEILDKVYADGHVHAAEGARVMLGNEPHRPAKETFLDFSYNPIRDGAGNITGVFVQGMDRTEAVRAARRQRLLIDELNHRVKNTLATVQSIASQTLRSTSDFAQARRSLEARIMALSKAHTMLSDRHWHDAELGHLVCQELSAFGDEQVDYGGPALVVNAKTTVALALVLHEMAANAARHGALSVPEGNLAVSWHRDGEGQLVLEWIERNGPTPAETERQGFGSRLLRMVVTGELGGGLDLNYDPNGLRARLSIPATAYAEQEARFD</sequence>
<dbReference type="SMART" id="SM00911">
    <property type="entry name" value="HWE_HK"/>
    <property type="match status" value="1"/>
</dbReference>
<keyword evidence="11" id="KW-1185">Reference proteome</keyword>
<reference evidence="10 11" key="1">
    <citation type="submission" date="2019-12" db="EMBL/GenBank/DDBJ databases">
        <title>Devosia maris sp. nov., isolated from the deep seawater.</title>
        <authorList>
            <person name="Liu Y."/>
        </authorList>
    </citation>
    <scope>NUCLEOTIDE SEQUENCE [LARGE SCALE GENOMIC DNA]</scope>
    <source>
        <strain evidence="10 11">L53-10-65</strain>
    </source>
</reference>
<dbReference type="GO" id="GO:0005524">
    <property type="term" value="F:ATP binding"/>
    <property type="evidence" value="ECO:0007669"/>
    <property type="project" value="UniProtKB-KW"/>
</dbReference>
<evidence type="ECO:0000256" key="7">
    <source>
        <dbReference type="ARBA" id="ARBA00022777"/>
    </source>
</evidence>
<keyword evidence="7" id="KW-0418">Kinase</keyword>
<evidence type="ECO:0000256" key="6">
    <source>
        <dbReference type="ARBA" id="ARBA00022741"/>
    </source>
</evidence>
<evidence type="ECO:0000256" key="1">
    <source>
        <dbReference type="ARBA" id="ARBA00000085"/>
    </source>
</evidence>
<evidence type="ECO:0000256" key="5">
    <source>
        <dbReference type="ARBA" id="ARBA00022679"/>
    </source>
</evidence>
<dbReference type="EC" id="2.7.13.3" evidence="2"/>
<evidence type="ECO:0000313" key="11">
    <source>
        <dbReference type="Proteomes" id="UP000438106"/>
    </source>
</evidence>
<dbReference type="NCBIfam" id="TIGR00229">
    <property type="entry name" value="sensory_box"/>
    <property type="match status" value="1"/>
</dbReference>
<keyword evidence="6" id="KW-0547">Nucleotide-binding</keyword>
<feature type="domain" description="PAS" evidence="9">
    <location>
        <begin position="25"/>
        <end position="97"/>
    </location>
</feature>
<dbReference type="SUPFAM" id="SSF55785">
    <property type="entry name" value="PYP-like sensor domain (PAS domain)"/>
    <property type="match status" value="2"/>
</dbReference>
<keyword evidence="5" id="KW-0808">Transferase</keyword>
<dbReference type="Proteomes" id="UP000438106">
    <property type="component" value="Unassembled WGS sequence"/>
</dbReference>
<dbReference type="Pfam" id="PF08448">
    <property type="entry name" value="PAS_4"/>
    <property type="match status" value="2"/>
</dbReference>
<gene>
    <name evidence="10" type="ORF">GO014_06915</name>
</gene>
<dbReference type="EMBL" id="WQRF01000001">
    <property type="protein sequence ID" value="MVS98750.1"/>
    <property type="molecule type" value="Genomic_DNA"/>
</dbReference>
<dbReference type="AlphaFoldDB" id="A0A7X3K3A5"/>
<evidence type="ECO:0000256" key="8">
    <source>
        <dbReference type="ARBA" id="ARBA00022840"/>
    </source>
</evidence>
<dbReference type="InterPro" id="IPR035965">
    <property type="entry name" value="PAS-like_dom_sf"/>
</dbReference>
<keyword evidence="4" id="KW-0597">Phosphoprotein</keyword>
<dbReference type="Gene3D" id="3.30.565.10">
    <property type="entry name" value="Histidine kinase-like ATPase, C-terminal domain"/>
    <property type="match status" value="1"/>
</dbReference>